<evidence type="ECO:0000256" key="3">
    <source>
        <dbReference type="ARBA" id="ARBA00022679"/>
    </source>
</evidence>
<keyword evidence="3" id="KW-0808">Transferase</keyword>
<evidence type="ECO:0000256" key="1">
    <source>
        <dbReference type="ARBA" id="ARBA00004606"/>
    </source>
</evidence>
<dbReference type="Ensembl" id="ENSPTRT00000095609.1">
    <property type="protein sequence ID" value="ENSPTRP00000090428.1"/>
    <property type="gene ID" value="ENSPTRG00000014335.7"/>
</dbReference>
<evidence type="ECO:0000256" key="4">
    <source>
        <dbReference type="ARBA" id="ARBA00022692"/>
    </source>
</evidence>
<dbReference type="Pfam" id="PF02434">
    <property type="entry name" value="Fringe"/>
    <property type="match status" value="1"/>
</dbReference>
<keyword evidence="2" id="KW-0328">Glycosyltransferase</keyword>
<reference evidence="9 10" key="1">
    <citation type="journal article" date="2004" name="Nature">
        <title>DNA sequence and comparative analysis of chimpanzee chromosome 22.</title>
        <authorList>
            <person name="Watanabe H."/>
            <person name="Fujiyama A."/>
            <person name="Hattori M."/>
            <person name="Taylor T.D."/>
            <person name="Toyoda A."/>
            <person name="Kuroki Y."/>
            <person name="Noguchi H."/>
            <person name="BenKahla A."/>
            <person name="Lehrach H."/>
            <person name="Sudbrak R."/>
            <person name="Kube M."/>
            <person name="Taenzer S."/>
            <person name="Galgoczy P."/>
            <person name="Platzer M."/>
            <person name="Scharfe M."/>
            <person name="Nordsiek G."/>
            <person name="Bloecker H."/>
            <person name="Hellmann I."/>
            <person name="Khaitovich P."/>
            <person name="Paabo S."/>
            <person name="Reinhardt R."/>
            <person name="Zheng H.-J."/>
            <person name="Zhang X.-L."/>
            <person name="Zhu G.-F."/>
            <person name="Wang B.-F."/>
            <person name="Fu G."/>
            <person name="Ren S.-X."/>
            <person name="Zhao G.-P."/>
            <person name="Chen Z."/>
            <person name="Lee Y.-S."/>
            <person name="Cheong J.-E."/>
            <person name="Choi S.-H."/>
            <person name="Wu K.-M."/>
            <person name="Liu T.-T."/>
            <person name="Hsiao K.-J."/>
            <person name="Tsai S.-F."/>
            <person name="Kim C.-G."/>
            <person name="Oota S."/>
            <person name="Kitano T."/>
            <person name="Kohara Y."/>
            <person name="Saitou N."/>
            <person name="Park H.-S."/>
            <person name="Wang S.-Y."/>
            <person name="Yaspo M.-L."/>
            <person name="Sakaki Y."/>
        </authorList>
    </citation>
    <scope>NUCLEOTIDE SEQUENCE [LARGE SCALE GENOMIC DNA]</scope>
</reference>
<gene>
    <name evidence="9 11" type="primary">MFNG</name>
</gene>
<dbReference type="EMBL" id="AACZ04068051">
    <property type="status" value="NOT_ANNOTATED_CDS"/>
    <property type="molecule type" value="Genomic_DNA"/>
</dbReference>
<keyword evidence="10" id="KW-1185">Reference proteome</keyword>
<dbReference type="Proteomes" id="UP000002277">
    <property type="component" value="Chromosome 22"/>
</dbReference>
<dbReference type="InterPro" id="IPR003378">
    <property type="entry name" value="Fringe-like_glycosylTrfase"/>
</dbReference>
<sequence>MQCRLPRGLAGALLTLLCMGLLCLRYHLNLSPQRVQETPELRQPNPGPPELQLHDVFIAVKTTRAFHRLRLELLLDTWVSRTREQGPTLWSPTAPRNTATQLCPARWLLSSTPSWPVGLGGSATWTMTTT</sequence>
<comment type="subcellular location">
    <subcellularLocation>
        <location evidence="1">Membrane</location>
        <topology evidence="1">Single-pass type II membrane protein</topology>
    </subcellularLocation>
</comment>
<dbReference type="Bgee" id="ENSPTRG00000014335">
    <property type="expression patterns" value="Expressed in lymph node and 17 other cell types or tissues"/>
</dbReference>
<dbReference type="VGNC" id="VGNC:57463">
    <property type="gene designation" value="MFNG"/>
</dbReference>
<dbReference type="Gene3D" id="3.90.550.50">
    <property type="match status" value="1"/>
</dbReference>
<evidence type="ECO:0000256" key="2">
    <source>
        <dbReference type="ARBA" id="ARBA00022676"/>
    </source>
</evidence>
<evidence type="ECO:0000313" key="10">
    <source>
        <dbReference type="Proteomes" id="UP000002277"/>
    </source>
</evidence>
<protein>
    <submittedName>
        <fullName evidence="9">MFNG O-fucosylpeptide 3-beta-N-acetylglucosaminyltransferase</fullName>
    </submittedName>
</protein>
<reference evidence="9 10" key="2">
    <citation type="journal article" date="2005" name="Nature">
        <title>Initial sequence of the chimpanzee genome and comparison with the human genome.</title>
        <authorList>
            <consortium name="Chimpanzee sequencing and analysis consortium"/>
        </authorList>
    </citation>
    <scope>NUCLEOTIDE SEQUENCE [LARGE SCALE GENOMIC DNA]</scope>
</reference>
<name>A0A2I3TMG4_PANTR</name>
<keyword evidence="5" id="KW-0735">Signal-anchor</keyword>
<evidence type="ECO:0000313" key="9">
    <source>
        <dbReference type="Ensembl" id="ENSPTRP00000090428.1"/>
    </source>
</evidence>
<reference evidence="9" key="4">
    <citation type="submission" date="2025-09" db="UniProtKB">
        <authorList>
            <consortium name="Ensembl"/>
        </authorList>
    </citation>
    <scope>IDENTIFICATION</scope>
</reference>
<keyword evidence="7" id="KW-0472">Membrane</keyword>
<evidence type="ECO:0000259" key="8">
    <source>
        <dbReference type="Pfam" id="PF02434"/>
    </source>
</evidence>
<accession>A0A2I3TMG4</accession>
<dbReference type="GO" id="GO:0016020">
    <property type="term" value="C:membrane"/>
    <property type="evidence" value="ECO:0007669"/>
    <property type="project" value="UniProtKB-SubCell"/>
</dbReference>
<dbReference type="AlphaFoldDB" id="A0A2I3TMG4"/>
<proteinExistence type="predicted"/>
<feature type="domain" description="Fringe-like glycosyltransferase" evidence="8">
    <location>
        <begin position="50"/>
        <end position="86"/>
    </location>
</feature>
<keyword evidence="4" id="KW-0812">Transmembrane</keyword>
<keyword evidence="6" id="KW-1133">Transmembrane helix</keyword>
<evidence type="ECO:0000256" key="6">
    <source>
        <dbReference type="ARBA" id="ARBA00022989"/>
    </source>
</evidence>
<organism evidence="9 10">
    <name type="scientific">Pan troglodytes</name>
    <name type="common">Chimpanzee</name>
    <dbReference type="NCBI Taxonomy" id="9598"/>
    <lineage>
        <taxon>Eukaryota</taxon>
        <taxon>Metazoa</taxon>
        <taxon>Chordata</taxon>
        <taxon>Craniata</taxon>
        <taxon>Vertebrata</taxon>
        <taxon>Euteleostomi</taxon>
        <taxon>Mammalia</taxon>
        <taxon>Eutheria</taxon>
        <taxon>Euarchontoglires</taxon>
        <taxon>Primates</taxon>
        <taxon>Haplorrhini</taxon>
        <taxon>Catarrhini</taxon>
        <taxon>Hominidae</taxon>
        <taxon>Pan</taxon>
    </lineage>
</organism>
<evidence type="ECO:0000256" key="5">
    <source>
        <dbReference type="ARBA" id="ARBA00022968"/>
    </source>
</evidence>
<dbReference type="PaxDb" id="9598-ENSPTRP00000052699"/>
<evidence type="ECO:0000256" key="7">
    <source>
        <dbReference type="ARBA" id="ARBA00023136"/>
    </source>
</evidence>
<dbReference type="GO" id="GO:0016757">
    <property type="term" value="F:glycosyltransferase activity"/>
    <property type="evidence" value="ECO:0007669"/>
    <property type="project" value="UniProtKB-KW"/>
</dbReference>
<reference evidence="9" key="3">
    <citation type="submission" date="2025-08" db="UniProtKB">
        <authorList>
            <consortium name="Ensembl"/>
        </authorList>
    </citation>
    <scope>IDENTIFICATION</scope>
</reference>
<evidence type="ECO:0000313" key="11">
    <source>
        <dbReference type="VGNC" id="VGNC:57463"/>
    </source>
</evidence>
<dbReference type="GeneTree" id="ENSGT00940000159564"/>